<dbReference type="EMBL" id="BKCJ011845907">
    <property type="protein sequence ID" value="GFD57868.1"/>
    <property type="molecule type" value="Genomic_DNA"/>
</dbReference>
<evidence type="ECO:0000313" key="1">
    <source>
        <dbReference type="EMBL" id="GFD57868.1"/>
    </source>
</evidence>
<organism evidence="1">
    <name type="scientific">Tanacetum cinerariifolium</name>
    <name type="common">Dalmatian daisy</name>
    <name type="synonym">Chrysanthemum cinerariifolium</name>
    <dbReference type="NCBI Taxonomy" id="118510"/>
    <lineage>
        <taxon>Eukaryota</taxon>
        <taxon>Viridiplantae</taxon>
        <taxon>Streptophyta</taxon>
        <taxon>Embryophyta</taxon>
        <taxon>Tracheophyta</taxon>
        <taxon>Spermatophyta</taxon>
        <taxon>Magnoliopsida</taxon>
        <taxon>eudicotyledons</taxon>
        <taxon>Gunneridae</taxon>
        <taxon>Pentapetalae</taxon>
        <taxon>asterids</taxon>
        <taxon>campanulids</taxon>
        <taxon>Asterales</taxon>
        <taxon>Asteraceae</taxon>
        <taxon>Asteroideae</taxon>
        <taxon>Anthemideae</taxon>
        <taxon>Anthemidinae</taxon>
        <taxon>Tanacetum</taxon>
    </lineage>
</organism>
<proteinExistence type="predicted"/>
<accession>A0A699XIM8</accession>
<feature type="non-terminal residue" evidence="1">
    <location>
        <position position="1"/>
    </location>
</feature>
<protein>
    <submittedName>
        <fullName evidence="1">Uncharacterized protein</fullName>
    </submittedName>
</protein>
<gene>
    <name evidence="1" type="ORF">Tci_929837</name>
</gene>
<comment type="caution">
    <text evidence="1">The sequence shown here is derived from an EMBL/GenBank/DDBJ whole genome shotgun (WGS) entry which is preliminary data.</text>
</comment>
<name>A0A699XIM8_TANCI</name>
<sequence length="50" mass="5199">AGQVGHVPGTYYHAARVGLRLELLDNLRNLVDVAAVAVGPAAPLVAVHRT</sequence>
<dbReference type="AlphaFoldDB" id="A0A699XIM8"/>
<reference evidence="1" key="1">
    <citation type="journal article" date="2019" name="Sci. Rep.">
        <title>Draft genome of Tanacetum cinerariifolium, the natural source of mosquito coil.</title>
        <authorList>
            <person name="Yamashiro T."/>
            <person name="Shiraishi A."/>
            <person name="Satake H."/>
            <person name="Nakayama K."/>
        </authorList>
    </citation>
    <scope>NUCLEOTIDE SEQUENCE</scope>
</reference>